<dbReference type="InterPro" id="IPR011057">
    <property type="entry name" value="Mss4-like_sf"/>
</dbReference>
<proteinExistence type="inferred from homology"/>
<dbReference type="PROSITE" id="PS51790">
    <property type="entry name" value="MSRB"/>
    <property type="match status" value="1"/>
</dbReference>
<comment type="caution">
    <text evidence="4">The sequence shown here is derived from an EMBL/GenBank/DDBJ whole genome shotgun (WGS) entry which is preliminary data.</text>
</comment>
<sequence>MCSFWDGQVEPADVRRFCNGRLLRQMGEAAQEMAGEPLISGPAEDAIEAQSAAAGPNGLEAFLDHWNAGVYSCARCHKQLYPSSSKWRGPCAWPSFRAPVAAALRTRPVVGYGGYKCAVAELYCKGCNLFIGHCFQDAFELGDKGPESTGWRH</sequence>
<evidence type="ECO:0000256" key="2">
    <source>
        <dbReference type="ARBA" id="ARBA00023002"/>
    </source>
</evidence>
<keyword evidence="5" id="KW-1185">Reference proteome</keyword>
<dbReference type="EMBL" id="CAJNDS010002630">
    <property type="protein sequence ID" value="CAE7550129.1"/>
    <property type="molecule type" value="Genomic_DNA"/>
</dbReference>
<comment type="similarity">
    <text evidence="1">Belongs to the MsrB Met sulfoxide reductase family.</text>
</comment>
<name>A0A812U3R3_9DINO</name>
<evidence type="ECO:0000313" key="4">
    <source>
        <dbReference type="EMBL" id="CAE7550129.1"/>
    </source>
</evidence>
<dbReference type="Proteomes" id="UP000604046">
    <property type="component" value="Unassembled WGS sequence"/>
</dbReference>
<organism evidence="4 5">
    <name type="scientific">Symbiodinium natans</name>
    <dbReference type="NCBI Taxonomy" id="878477"/>
    <lineage>
        <taxon>Eukaryota</taxon>
        <taxon>Sar</taxon>
        <taxon>Alveolata</taxon>
        <taxon>Dinophyceae</taxon>
        <taxon>Suessiales</taxon>
        <taxon>Symbiodiniaceae</taxon>
        <taxon>Symbiodinium</taxon>
    </lineage>
</organism>
<protein>
    <submittedName>
        <fullName evidence="4">MsrB protein</fullName>
    </submittedName>
</protein>
<dbReference type="GO" id="GO:0033743">
    <property type="term" value="F:peptide-methionine (R)-S-oxide reductase activity"/>
    <property type="evidence" value="ECO:0007669"/>
    <property type="project" value="InterPro"/>
</dbReference>
<dbReference type="OrthoDB" id="44061at2759"/>
<dbReference type="Gene3D" id="2.170.150.20">
    <property type="entry name" value="Peptide methionine sulfoxide reductase"/>
    <property type="match status" value="1"/>
</dbReference>
<evidence type="ECO:0000256" key="1">
    <source>
        <dbReference type="ARBA" id="ARBA00007174"/>
    </source>
</evidence>
<feature type="domain" description="MsrB" evidence="3">
    <location>
        <begin position="44"/>
        <end position="153"/>
    </location>
</feature>
<keyword evidence="2" id="KW-0560">Oxidoreductase</keyword>
<dbReference type="Pfam" id="PF01641">
    <property type="entry name" value="SelR"/>
    <property type="match status" value="1"/>
</dbReference>
<dbReference type="InterPro" id="IPR002579">
    <property type="entry name" value="Met_Sox_Rdtase_MsrB_dom"/>
</dbReference>
<dbReference type="SUPFAM" id="SSF51316">
    <property type="entry name" value="Mss4-like"/>
    <property type="match status" value="1"/>
</dbReference>
<gene>
    <name evidence="4" type="primary">msrB</name>
    <name evidence="4" type="ORF">SNAT2548_LOCUS30891</name>
</gene>
<dbReference type="AlphaFoldDB" id="A0A812U3R3"/>
<reference evidence="4" key="1">
    <citation type="submission" date="2021-02" db="EMBL/GenBank/DDBJ databases">
        <authorList>
            <person name="Dougan E. K."/>
            <person name="Rhodes N."/>
            <person name="Thang M."/>
            <person name="Chan C."/>
        </authorList>
    </citation>
    <scope>NUCLEOTIDE SEQUENCE</scope>
</reference>
<evidence type="ECO:0000313" key="5">
    <source>
        <dbReference type="Proteomes" id="UP000604046"/>
    </source>
</evidence>
<accession>A0A812U3R3</accession>
<evidence type="ECO:0000259" key="3">
    <source>
        <dbReference type="PROSITE" id="PS51790"/>
    </source>
</evidence>